<reference evidence="11" key="1">
    <citation type="submission" date="2025-08" db="UniProtKB">
        <authorList>
            <consortium name="RefSeq"/>
        </authorList>
    </citation>
    <scope>IDENTIFICATION</scope>
</reference>
<comment type="similarity">
    <text evidence="2">Belongs to the RNase H2 subunit B family.</text>
</comment>
<dbReference type="GO" id="GO:0005654">
    <property type="term" value="C:nucleoplasm"/>
    <property type="evidence" value="ECO:0007669"/>
    <property type="project" value="TreeGrafter"/>
</dbReference>
<comment type="subcellular location">
    <subcellularLocation>
        <location evidence="1">Nucleus</location>
    </subcellularLocation>
</comment>
<dbReference type="FunFam" id="1.10.20.120:FF:000001">
    <property type="entry name" value="Ribonuclease H2 subunit B"/>
    <property type="match status" value="1"/>
</dbReference>
<dbReference type="AlphaFoldDB" id="A0A6P8RL09"/>
<dbReference type="FunFam" id="2.20.25.530:FF:000001">
    <property type="entry name" value="Ribonuclease H2 subunit B"/>
    <property type="match status" value="1"/>
</dbReference>
<dbReference type="GO" id="GO:0032299">
    <property type="term" value="C:ribonuclease H2 complex"/>
    <property type="evidence" value="ECO:0007669"/>
    <property type="project" value="InterPro"/>
</dbReference>
<evidence type="ECO:0000256" key="6">
    <source>
        <dbReference type="ARBA" id="ARBA00024778"/>
    </source>
</evidence>
<dbReference type="InterPro" id="IPR041195">
    <property type="entry name" value="Rnh202_N"/>
</dbReference>
<gene>
    <name evidence="11" type="primary">RNASEH2B</name>
</gene>
<name>A0A6P8RL09_GEOSA</name>
<dbReference type="Pfam" id="PF17745">
    <property type="entry name" value="Ydr279_N"/>
    <property type="match status" value="1"/>
</dbReference>
<evidence type="ECO:0000256" key="2">
    <source>
        <dbReference type="ARBA" id="ARBA00009823"/>
    </source>
</evidence>
<evidence type="ECO:0000256" key="1">
    <source>
        <dbReference type="ARBA" id="ARBA00004123"/>
    </source>
</evidence>
<dbReference type="FunCoup" id="A0A6P8RL09">
    <property type="interactions" value="1245"/>
</dbReference>
<evidence type="ECO:0000256" key="5">
    <source>
        <dbReference type="ARBA" id="ARBA00023242"/>
    </source>
</evidence>
<dbReference type="RefSeq" id="XP_033806037.1">
    <property type="nucleotide sequence ID" value="XM_033950146.1"/>
</dbReference>
<dbReference type="Proteomes" id="UP000515159">
    <property type="component" value="Chromosome 6"/>
</dbReference>
<evidence type="ECO:0000256" key="3">
    <source>
        <dbReference type="ARBA" id="ARBA00011277"/>
    </source>
</evidence>
<evidence type="ECO:0000313" key="10">
    <source>
        <dbReference type="Proteomes" id="UP000515159"/>
    </source>
</evidence>
<dbReference type="CDD" id="cd09270">
    <property type="entry name" value="RNase_H2-B"/>
    <property type="match status" value="1"/>
</dbReference>
<dbReference type="PANTHER" id="PTHR13383">
    <property type="entry name" value="RIBONUCLEASE H2 SUBUNIT B"/>
    <property type="match status" value="1"/>
</dbReference>
<dbReference type="CTD" id="79621"/>
<proteinExistence type="inferred from homology"/>
<dbReference type="GO" id="GO:0006401">
    <property type="term" value="P:RNA catabolic process"/>
    <property type="evidence" value="ECO:0007669"/>
    <property type="project" value="TreeGrafter"/>
</dbReference>
<keyword evidence="5" id="KW-0539">Nucleus</keyword>
<dbReference type="Gene3D" id="1.10.20.120">
    <property type="match status" value="1"/>
</dbReference>
<dbReference type="InterPro" id="IPR040456">
    <property type="entry name" value="RNase_H2_suB"/>
</dbReference>
<accession>A0A6P8RL09</accession>
<protein>
    <recommendedName>
        <fullName evidence="4">Ribonuclease H2 subunit B</fullName>
    </recommendedName>
    <alternativeName>
        <fullName evidence="7">Ribonuclease HI subunit B</fullName>
    </alternativeName>
</protein>
<comment type="subunit">
    <text evidence="3">The RNase H2 complex is a heterotrimer composed of the catalytic subunit RNASEH2A and the non-catalytic subunits RNASEH2B and RNASEH2C.</text>
</comment>
<dbReference type="OrthoDB" id="29098at2759"/>
<sequence>MLSRKTCETAARPDQWVLIARDSLLELPKKPGDGTFFTRLRNPSTGEGALFLFSSCAQQLFEIKVFNEDYHSWFIGQTVQHDGRLFFATPMDALFLILYYLIKAEKEQGKFQPVDQVIVDEEFPSSHILLQCTQAVQSLHHVTEEKEIGSKKFYKYNKEKTLKWLKKKVVQTVKALKTNNVCVGSAVQSSTFIRSRQILDVTEEDYTRYAHGLISEYIPEDLSADLLKYLELPELSKPVAQPPVKKRKLSDKPVEAKEDYTLFNSTDLNKKKPSNKMTAAQKSLAKVDKSGMKNISSFFSIKSVSKK</sequence>
<evidence type="ECO:0000256" key="4">
    <source>
        <dbReference type="ARBA" id="ARBA00019062"/>
    </source>
</evidence>
<dbReference type="InParanoid" id="A0A6P8RL09"/>
<dbReference type="GeneID" id="117363008"/>
<dbReference type="InterPro" id="IPR019024">
    <property type="entry name" value="RNase_H2_suB_wHTH"/>
</dbReference>
<comment type="function">
    <text evidence="6">Non catalytic subunit of RNase H2, an endonuclease that specifically degrades the RNA of RNA:DNA hybrids. Participates in DNA replication, possibly by mediating the removal of lagging-strand Okazaki fragment RNA primers during DNA replication. Mediates the excision of single ribonucleotides from DNA:RNA duplexes.</text>
</comment>
<keyword evidence="10" id="KW-1185">Reference proteome</keyword>
<dbReference type="Pfam" id="PF09468">
    <property type="entry name" value="RNase_H2-Ydr279"/>
    <property type="match status" value="1"/>
</dbReference>
<organism evidence="10 11">
    <name type="scientific">Geotrypetes seraphini</name>
    <name type="common">Gaboon caecilian</name>
    <name type="synonym">Caecilia seraphini</name>
    <dbReference type="NCBI Taxonomy" id="260995"/>
    <lineage>
        <taxon>Eukaryota</taxon>
        <taxon>Metazoa</taxon>
        <taxon>Chordata</taxon>
        <taxon>Craniata</taxon>
        <taxon>Vertebrata</taxon>
        <taxon>Euteleostomi</taxon>
        <taxon>Amphibia</taxon>
        <taxon>Gymnophiona</taxon>
        <taxon>Geotrypetes</taxon>
    </lineage>
</organism>
<dbReference type="KEGG" id="gsh:117363008"/>
<dbReference type="PANTHER" id="PTHR13383:SF11">
    <property type="entry name" value="RIBONUCLEASE H2 SUBUNIT B"/>
    <property type="match status" value="1"/>
</dbReference>
<evidence type="ECO:0000313" key="11">
    <source>
        <dbReference type="RefSeq" id="XP_033806037.1"/>
    </source>
</evidence>
<evidence type="ECO:0000256" key="7">
    <source>
        <dbReference type="ARBA" id="ARBA00033464"/>
    </source>
</evidence>
<dbReference type="Gene3D" id="2.20.25.530">
    <property type="match status" value="1"/>
</dbReference>
<evidence type="ECO:0000259" key="9">
    <source>
        <dbReference type="Pfam" id="PF17745"/>
    </source>
</evidence>
<feature type="domain" description="Rnh202 triple barrel" evidence="9">
    <location>
        <begin position="36"/>
        <end position="92"/>
    </location>
</feature>
<feature type="domain" description="Ribonuclease H2 subunit B wHTH" evidence="8">
    <location>
        <begin position="95"/>
        <end position="226"/>
    </location>
</feature>
<evidence type="ECO:0000259" key="8">
    <source>
        <dbReference type="Pfam" id="PF09468"/>
    </source>
</evidence>